<dbReference type="InterPro" id="IPR018201">
    <property type="entry name" value="Ketoacyl_synth_AS"/>
</dbReference>
<evidence type="ECO:0000259" key="8">
    <source>
        <dbReference type="PROSITE" id="PS52004"/>
    </source>
</evidence>
<dbReference type="InterPro" id="IPR020841">
    <property type="entry name" value="PKS_Beta-ketoAc_synthase_dom"/>
</dbReference>
<dbReference type="SUPFAM" id="SSF47336">
    <property type="entry name" value="ACP-like"/>
    <property type="match status" value="1"/>
</dbReference>
<dbReference type="InterPro" id="IPR009081">
    <property type="entry name" value="PP-bd_ACP"/>
</dbReference>
<dbReference type="Pfam" id="PF08242">
    <property type="entry name" value="Methyltransf_12"/>
    <property type="match status" value="1"/>
</dbReference>
<dbReference type="Pfam" id="PF02801">
    <property type="entry name" value="Ketoacyl-synt_C"/>
    <property type="match status" value="1"/>
</dbReference>
<dbReference type="Gene3D" id="3.40.50.150">
    <property type="entry name" value="Vaccinia Virus protein VP39"/>
    <property type="match status" value="1"/>
</dbReference>
<organism evidence="10 11">
    <name type="scientific">Aspergillus pseudodeflectus</name>
    <dbReference type="NCBI Taxonomy" id="176178"/>
    <lineage>
        <taxon>Eukaryota</taxon>
        <taxon>Fungi</taxon>
        <taxon>Dikarya</taxon>
        <taxon>Ascomycota</taxon>
        <taxon>Pezizomycotina</taxon>
        <taxon>Eurotiomycetes</taxon>
        <taxon>Eurotiomycetidae</taxon>
        <taxon>Eurotiales</taxon>
        <taxon>Aspergillaceae</taxon>
        <taxon>Aspergillus</taxon>
        <taxon>Aspergillus subgen. Nidulantes</taxon>
    </lineage>
</organism>
<evidence type="ECO:0000313" key="10">
    <source>
        <dbReference type="EMBL" id="KAL2857582.1"/>
    </source>
</evidence>
<dbReference type="InterPro" id="IPR014031">
    <property type="entry name" value="Ketoacyl_synth_C"/>
</dbReference>
<dbReference type="Pfam" id="PF21089">
    <property type="entry name" value="PKS_DH_N"/>
    <property type="match status" value="1"/>
</dbReference>
<dbReference type="InterPro" id="IPR020843">
    <property type="entry name" value="ER"/>
</dbReference>
<dbReference type="InterPro" id="IPR036736">
    <property type="entry name" value="ACP-like_sf"/>
</dbReference>
<dbReference type="SUPFAM" id="SSF52151">
    <property type="entry name" value="FabD/lysophospholipase-like"/>
    <property type="match status" value="1"/>
</dbReference>
<keyword evidence="1" id="KW-0596">Phosphopantetheine</keyword>
<dbReference type="Gene3D" id="3.40.366.10">
    <property type="entry name" value="Malonyl-Coenzyme A Acyl Carrier Protein, domain 2"/>
    <property type="match status" value="1"/>
</dbReference>
<evidence type="ECO:0000256" key="6">
    <source>
        <dbReference type="PROSITE-ProRule" id="PRU01363"/>
    </source>
</evidence>
<feature type="domain" description="Carrier" evidence="7">
    <location>
        <begin position="2398"/>
        <end position="2480"/>
    </location>
</feature>
<evidence type="ECO:0000256" key="1">
    <source>
        <dbReference type="ARBA" id="ARBA00022450"/>
    </source>
</evidence>
<dbReference type="InterPro" id="IPR036291">
    <property type="entry name" value="NAD(P)-bd_dom_sf"/>
</dbReference>
<dbReference type="GeneID" id="98163767"/>
<dbReference type="CDD" id="cd00833">
    <property type="entry name" value="PKS"/>
    <property type="match status" value="1"/>
</dbReference>
<dbReference type="SUPFAM" id="SSF51735">
    <property type="entry name" value="NAD(P)-binding Rossmann-fold domains"/>
    <property type="match status" value="2"/>
</dbReference>
<name>A0ABR4KZQ7_9EURO</name>
<evidence type="ECO:0000313" key="11">
    <source>
        <dbReference type="Proteomes" id="UP001610444"/>
    </source>
</evidence>
<dbReference type="SMART" id="SM00829">
    <property type="entry name" value="PKS_ER"/>
    <property type="match status" value="1"/>
</dbReference>
<dbReference type="Gene3D" id="3.10.129.110">
    <property type="entry name" value="Polyketide synthase dehydratase"/>
    <property type="match status" value="1"/>
</dbReference>
<dbReference type="InterPro" id="IPR013217">
    <property type="entry name" value="Methyltransf_12"/>
</dbReference>
<dbReference type="Pfam" id="PF00109">
    <property type="entry name" value="ketoacyl-synt"/>
    <property type="match status" value="1"/>
</dbReference>
<dbReference type="Gene3D" id="3.30.70.3290">
    <property type="match status" value="1"/>
</dbReference>
<keyword evidence="5" id="KW-0511">Multifunctional enzyme</keyword>
<evidence type="ECO:0000256" key="4">
    <source>
        <dbReference type="ARBA" id="ARBA00022679"/>
    </source>
</evidence>
<dbReference type="InterPro" id="IPR016035">
    <property type="entry name" value="Acyl_Trfase/lysoPLipase"/>
</dbReference>
<dbReference type="SMART" id="SM00822">
    <property type="entry name" value="PKS_KR"/>
    <property type="match status" value="1"/>
</dbReference>
<dbReference type="Gene3D" id="3.40.50.720">
    <property type="entry name" value="NAD(P)-binding Rossmann-like Domain"/>
    <property type="match status" value="2"/>
</dbReference>
<dbReference type="PANTHER" id="PTHR43775">
    <property type="entry name" value="FATTY ACID SYNTHASE"/>
    <property type="match status" value="1"/>
</dbReference>
<dbReference type="SMART" id="SM00825">
    <property type="entry name" value="PKS_KS"/>
    <property type="match status" value="1"/>
</dbReference>
<feature type="active site" description="Proton acceptor; for dehydratase activity" evidence="6">
    <location>
        <position position="919"/>
    </location>
</feature>
<evidence type="ECO:0000256" key="3">
    <source>
        <dbReference type="ARBA" id="ARBA00022603"/>
    </source>
</evidence>
<dbReference type="InterPro" id="IPR020807">
    <property type="entry name" value="PKS_DH"/>
</dbReference>
<dbReference type="Pfam" id="PF14765">
    <property type="entry name" value="PS-DH"/>
    <property type="match status" value="1"/>
</dbReference>
<dbReference type="InterPro" id="IPR011032">
    <property type="entry name" value="GroES-like_sf"/>
</dbReference>
<dbReference type="InterPro" id="IPR029063">
    <property type="entry name" value="SAM-dependent_MTases_sf"/>
</dbReference>
<proteinExistence type="predicted"/>
<dbReference type="SUPFAM" id="SSF53901">
    <property type="entry name" value="Thiolase-like"/>
    <property type="match status" value="1"/>
</dbReference>
<feature type="domain" description="PKS/mFAS DH" evidence="9">
    <location>
        <begin position="887"/>
        <end position="1174"/>
    </location>
</feature>
<keyword evidence="3" id="KW-0489">Methyltransferase</keyword>
<keyword evidence="11" id="KW-1185">Reference proteome</keyword>
<dbReference type="SMART" id="SM00827">
    <property type="entry name" value="PKS_AT"/>
    <property type="match status" value="1"/>
</dbReference>
<dbReference type="InterPro" id="IPR049900">
    <property type="entry name" value="PKS_mFAS_DH"/>
</dbReference>
<evidence type="ECO:0000259" key="9">
    <source>
        <dbReference type="PROSITE" id="PS52019"/>
    </source>
</evidence>
<dbReference type="Pfam" id="PF08659">
    <property type="entry name" value="KR"/>
    <property type="match status" value="1"/>
</dbReference>
<feature type="domain" description="Ketosynthase family 3 (KS3)" evidence="8">
    <location>
        <begin position="1"/>
        <end position="410"/>
    </location>
</feature>
<dbReference type="InterPro" id="IPR016039">
    <property type="entry name" value="Thiolase-like"/>
</dbReference>
<accession>A0ABR4KZQ7</accession>
<dbReference type="InterPro" id="IPR013154">
    <property type="entry name" value="ADH-like_N"/>
</dbReference>
<dbReference type="InterPro" id="IPR057326">
    <property type="entry name" value="KR_dom"/>
</dbReference>
<dbReference type="InterPro" id="IPR032821">
    <property type="entry name" value="PKS_assoc"/>
</dbReference>
<dbReference type="InterPro" id="IPR049552">
    <property type="entry name" value="PKS_DH_N"/>
</dbReference>
<dbReference type="Pfam" id="PF08240">
    <property type="entry name" value="ADH_N"/>
    <property type="match status" value="1"/>
</dbReference>
<evidence type="ECO:0000259" key="7">
    <source>
        <dbReference type="PROSITE" id="PS50075"/>
    </source>
</evidence>
<dbReference type="PROSITE" id="PS50075">
    <property type="entry name" value="CARRIER"/>
    <property type="match status" value="1"/>
</dbReference>
<dbReference type="Proteomes" id="UP001610444">
    <property type="component" value="Unassembled WGS sequence"/>
</dbReference>
<evidence type="ECO:0000256" key="5">
    <source>
        <dbReference type="ARBA" id="ARBA00023268"/>
    </source>
</evidence>
<dbReference type="CDD" id="cd02440">
    <property type="entry name" value="AdoMet_MTases"/>
    <property type="match status" value="1"/>
</dbReference>
<evidence type="ECO:0000256" key="2">
    <source>
        <dbReference type="ARBA" id="ARBA00022553"/>
    </source>
</evidence>
<dbReference type="EMBL" id="JBFXLR010000006">
    <property type="protein sequence ID" value="KAL2857582.1"/>
    <property type="molecule type" value="Genomic_DNA"/>
</dbReference>
<dbReference type="Gene3D" id="3.90.180.10">
    <property type="entry name" value="Medium-chain alcohol dehydrogenases, catalytic domain"/>
    <property type="match status" value="1"/>
</dbReference>
<comment type="caution">
    <text evidence="10">The sequence shown here is derived from an EMBL/GenBank/DDBJ whole genome shotgun (WGS) entry which is preliminary data.</text>
</comment>
<dbReference type="PANTHER" id="PTHR43775:SF49">
    <property type="entry name" value="SYNTHASE, PUTATIVE (JCVI)-RELATED"/>
    <property type="match status" value="1"/>
</dbReference>
<dbReference type="InterPro" id="IPR014043">
    <property type="entry name" value="Acyl_transferase_dom"/>
</dbReference>
<dbReference type="InterPro" id="IPR016036">
    <property type="entry name" value="Malonyl_transacylase_ACP-bd"/>
</dbReference>
<protein>
    <submittedName>
        <fullName evidence="10">Polyketide synthase</fullName>
    </submittedName>
</protein>
<feature type="region of interest" description="N-terminal hotdog fold" evidence="6">
    <location>
        <begin position="887"/>
        <end position="1016"/>
    </location>
</feature>
<dbReference type="CDD" id="cd05195">
    <property type="entry name" value="enoyl_red"/>
    <property type="match status" value="1"/>
</dbReference>
<dbReference type="InterPro" id="IPR001227">
    <property type="entry name" value="Ac_transferase_dom_sf"/>
</dbReference>
<dbReference type="InterPro" id="IPR014030">
    <property type="entry name" value="Ketoacyl_synth_N"/>
</dbReference>
<dbReference type="InterPro" id="IPR013968">
    <property type="entry name" value="PKS_KR"/>
</dbReference>
<dbReference type="PROSITE" id="PS52019">
    <property type="entry name" value="PKS_MFAS_DH"/>
    <property type="match status" value="1"/>
</dbReference>
<gene>
    <name evidence="10" type="ORF">BJX68DRAFT_278794</name>
</gene>
<feature type="region of interest" description="C-terminal hotdog fold" evidence="6">
    <location>
        <begin position="1029"/>
        <end position="1174"/>
    </location>
</feature>
<dbReference type="Gene3D" id="1.10.1200.10">
    <property type="entry name" value="ACP-like"/>
    <property type="match status" value="1"/>
</dbReference>
<dbReference type="RefSeq" id="XP_070903113.1">
    <property type="nucleotide sequence ID" value="XM_071048603.1"/>
</dbReference>
<dbReference type="PROSITE" id="PS00606">
    <property type="entry name" value="KS3_1"/>
    <property type="match status" value="1"/>
</dbReference>
<dbReference type="InterPro" id="IPR050091">
    <property type="entry name" value="PKS_NRPS_Biosynth_Enz"/>
</dbReference>
<dbReference type="Pfam" id="PF00698">
    <property type="entry name" value="Acyl_transf_1"/>
    <property type="match status" value="1"/>
</dbReference>
<dbReference type="SUPFAM" id="SSF55048">
    <property type="entry name" value="Probable ACP-binding domain of malonyl-CoA ACP transacylase"/>
    <property type="match status" value="1"/>
</dbReference>
<keyword evidence="2" id="KW-0597">Phosphoprotein</keyword>
<dbReference type="InterPro" id="IPR049551">
    <property type="entry name" value="PKS_DH_C"/>
</dbReference>
<feature type="active site" description="Proton donor; for dehydratase activity" evidence="6">
    <location>
        <position position="1090"/>
    </location>
</feature>
<dbReference type="PROSITE" id="PS52004">
    <property type="entry name" value="KS3_2"/>
    <property type="match status" value="1"/>
</dbReference>
<dbReference type="SMART" id="SM00826">
    <property type="entry name" value="PKS_DH"/>
    <property type="match status" value="1"/>
</dbReference>
<dbReference type="Pfam" id="PF16197">
    <property type="entry name" value="KAsynt_C_assoc"/>
    <property type="match status" value="1"/>
</dbReference>
<dbReference type="Pfam" id="PF13602">
    <property type="entry name" value="ADH_zinc_N_2"/>
    <property type="match status" value="1"/>
</dbReference>
<dbReference type="SUPFAM" id="SSF53335">
    <property type="entry name" value="S-adenosyl-L-methionine-dependent methyltransferases"/>
    <property type="match status" value="1"/>
</dbReference>
<dbReference type="InterPro" id="IPR042104">
    <property type="entry name" value="PKS_dehydratase_sf"/>
</dbReference>
<dbReference type="Gene3D" id="3.40.47.10">
    <property type="match status" value="1"/>
</dbReference>
<dbReference type="CDD" id="cd05274">
    <property type="entry name" value="KR_FAS_SDR_x"/>
    <property type="match status" value="1"/>
</dbReference>
<sequence>MALRLPGGVCSPSDFWSMLMNKEDGRCEVPGSRYNIEGFHHSTEARSIRTRHGYYLKEDPALFDAGFFSITALEAERMDPQQRLLLEVAWECLESSGERDWRGKRIGCYVGVFGGDWLELACKDTEAIDRYRAIGIEGFALSNRISYEFDLRGPSMTIETGCSASLSSLHEACLALQTGTCTTALVCGTKLIHSPSMTITMTQNGVLSPDGICRTFDASANGYGRGEGINAVYIKPLAAAVRDGNPIRAVIRATGSNFDGRTPNITSPCPDAQEALIRSTYARARIEAIEETALFECHGTATVAGDTVEASVAARVFGGHGVWLGAVKPNVGHSEGASGLTSLIKAALALENRIIPPNIHFESPNPDIPFEQGKLMVPLEAIPWPDGRRQRASVNSFGIGGSNVHVVLDSAAEFVPPQRRTGAIDGAEVEQEEQPKLLFVSAPGKESLQRRIMQVADYANNKKEHGGGLQDLAYMLALSTQLSHRAYAVVQPSSPVDPSIFRAFRAMRDPHLTFVFTGQGAQWAGMGHGLMSAFPEFHRDILEMDKVIDNELSRLDRDSPPAQAELTQPLVTALQIGLFNLLAKRFGITPSAVVGHSSGETGAAYAAGAITMRAAIVIAYLKGRAVASLEGTGAMAAIGLPRSLVTPYLTTTSVVVACENSPKNVTLAGDDAAISQVMNRIHEDHPEVLCRRLRVSIPYHSPTMKQVGAHFESIIEPHMEYQAESTMLPMFSSVQPGSIRDPAHLNAHYWRKNLESPVLFQGAVHDLLTASGSNNHIFLEIGPHPVLAGPCQQIANGTGTAKKEPPTLVYIPTLRRKEDAPNARTQILEAVATAHCNGVLPTLDLRRATGPGLPLTDLPPYAWDHGTRYWLANRMVGDWRMRSAPRHELLGRRVADSSDAEPVWRNLFFLKEVEWLEEHVLAGQVVFPGAGYIAMAGEAVRQLHPEGQGYSIRKAVFKAPLILEEFNEVEMITALKPVRLNDLVTSDWYAFTISAHDGTAWTTHCHGEVRPGSDFPPKARTGNVKRSLRRRVDAARWYHVLRNRGLDYGTRFRGLKDVTADPIQRSCIAGVTDTIPTPESGNSLHPVVIDQCLQAMSVAWANGIGRRLVGMGIPLAIEKLYVHAASETMTVDVQVAQAGHNKQLGQATLLSSEGEVLLSMSDAVFFSVDDQLALGARPLIPLASEMRWAPDIDLLPASSLTRMSAMDAKTEKAFHDCILASQLAIWLTEERLRHVSPAAPHLVKWKAWVGEQAARIRGGEAMFVEEMRTFRAMPHEQQEAEIHSMSEQYSSDDQWKGCSHTIQAVYDNCIALAKGETTAIDLLLVGNHLKDYYRAMQARFDWTQFLPALGHGNPRLRVLEIGAGTGSATAAVLESLRTPEGARLYSHYDFTDISPGFITAAREEFQHPGIDFSILDITKDPEEQGFRPHTYDLVIAGNVLHATPKLGDTLRHVRTLLAPGGWLLLQELTTPGLLMTDYIMGTLAGWWIGEDDDRPDHPYVGPERWDMELRGAGFTGNESIAFDSDESSLSSFTMLTRIAPDPTPLEEPVSAHVDQKAVSLRSPGSHTPRGRDIALLTNSEPDAWALDLAERLRSAGYLVQFVQWEDTPTKDQCIVVLVDLDGPFLYELDERRYQTLQDFIVRIDAQQVFWVTRNTLLRQVGAQACKIDQGVLIDPRYALVFGFAAALRLELDRRFINIQIDEFHGSAAHALLRIVDKVLVRELQRPDLDREYEFAVVQGTVHISRCHWVPIMDLVPDGERADVVYKLDMEVPGVLNTLQWVQAQEPPVGRDDVEIQMHYIGLNFRDLMVAMGLVGDATEFGLEGTGRVRRVGEQVTNLQPGDEVVVVTAGVMRNRVVADQKRCRRLDQGGPDLGLEGAATMPIVYATALWVFVHLARLCKGQTVLIHSGCGGVGLASIRVCQQLGAKIFATVGNEEKAQYLVDRMGIPRDCIFNSRDASFLPDIMRQTKNRGVDVVLNSLAGNLLHASWECVAPTGRFFEIGKRDLFTHGSLDMSPFLQNRAFHGVALEYLADANWDELLEEFGRWTREGKIAPIEPRRVFDALDVLDALRYIQPGTHIGKIVLKMPDPAANWHCKAKHIQMDLQNDAVYLLVGGLGGLGRAIAIWMWERGARHFIFLSRSAGNSVDSRTFLDELQDLGCTASSVAGDVADISDVQRALSQCAGRRLAGVLQLSMVLRDITFRDMPFSDWTAALAPKVQGTWNLHQALQGRNLDFFVLFGSAISVLGNFGQTNYAAGNSFLDAFAGYRRQQGVPCSVVHLGPVADIGMVSENPKILQRARDLAIRLVDEKDIMDALALAIVQSPVRRGSNSTHQEAYASIIGLGTSKPTTDPGVVPIWQGDARLGIYYGMETQGLGETKAFIYKDRVKVLMGRIEAEPSLLDEPELARELTLELGGMMTEYIPSAADMNEEQVANMKIDSLMAIEIRNAIRRSLGVDLTMGEINKAGTIRGLAQLAIGHLKAKYKGDSKAIAS</sequence>
<keyword evidence="4" id="KW-0808">Transferase</keyword>
<dbReference type="SUPFAM" id="SSF50129">
    <property type="entry name" value="GroES-like"/>
    <property type="match status" value="1"/>
</dbReference>
<reference evidence="10 11" key="1">
    <citation type="submission" date="2024-07" db="EMBL/GenBank/DDBJ databases">
        <title>Section-level genome sequencing and comparative genomics of Aspergillus sections Usti and Cavernicolus.</title>
        <authorList>
            <consortium name="Lawrence Berkeley National Laboratory"/>
            <person name="Nybo J.L."/>
            <person name="Vesth T.C."/>
            <person name="Theobald S."/>
            <person name="Frisvad J.C."/>
            <person name="Larsen T.O."/>
            <person name="Kjaerboelling I."/>
            <person name="Rothschild-Mancinelli K."/>
            <person name="Lyhne E.K."/>
            <person name="Kogle M.E."/>
            <person name="Barry K."/>
            <person name="Clum A."/>
            <person name="Na H."/>
            <person name="Ledsgaard L."/>
            <person name="Lin J."/>
            <person name="Lipzen A."/>
            <person name="Kuo A."/>
            <person name="Riley R."/>
            <person name="Mondo S."/>
            <person name="LaButti K."/>
            <person name="Haridas S."/>
            <person name="Pangalinan J."/>
            <person name="Salamov A.A."/>
            <person name="Simmons B.A."/>
            <person name="Magnuson J.K."/>
            <person name="Chen J."/>
            <person name="Drula E."/>
            <person name="Henrissat B."/>
            <person name="Wiebenga A."/>
            <person name="Lubbers R.J."/>
            <person name="Gomes A.C."/>
            <person name="Macurrencykelacurrency M.R."/>
            <person name="Stajich J."/>
            <person name="Grigoriev I.V."/>
            <person name="Mortensen U.H."/>
            <person name="De vries R.P."/>
            <person name="Baker S.E."/>
            <person name="Andersen M.R."/>
        </authorList>
    </citation>
    <scope>NUCLEOTIDE SEQUENCE [LARGE SCALE GENOMIC DNA]</scope>
    <source>
        <strain evidence="10 11">CBS 756.74</strain>
    </source>
</reference>
<dbReference type="Pfam" id="PF00550">
    <property type="entry name" value="PP-binding"/>
    <property type="match status" value="1"/>
</dbReference>